<evidence type="ECO:0000313" key="1">
    <source>
        <dbReference type="EMBL" id="KAK1858579.1"/>
    </source>
</evidence>
<proteinExistence type="predicted"/>
<evidence type="ECO:0000313" key="2">
    <source>
        <dbReference type="Proteomes" id="UP000798662"/>
    </source>
</evidence>
<reference evidence="1" key="1">
    <citation type="submission" date="2019-11" db="EMBL/GenBank/DDBJ databases">
        <title>Nori genome reveals adaptations in red seaweeds to the harsh intertidal environment.</title>
        <authorList>
            <person name="Wang D."/>
            <person name="Mao Y."/>
        </authorList>
    </citation>
    <scope>NUCLEOTIDE SEQUENCE</scope>
    <source>
        <tissue evidence="1">Gametophyte</tissue>
    </source>
</reference>
<gene>
    <name evidence="1" type="ORF">I4F81_001180</name>
</gene>
<dbReference type="EMBL" id="CM020618">
    <property type="protein sequence ID" value="KAK1858579.1"/>
    <property type="molecule type" value="Genomic_DNA"/>
</dbReference>
<sequence length="195" mass="20911">MAAPPYHTVPAVQLPCPIPIVTKDDFLLRRLTVADYDSNYMQLLQQLTKAPPVPRATFEAFVVAADACTTGHLVLVAEAPAREAVASVAAAAPLATDDAQHATSLPSGATLAATATLLVERKLIRGGASAGHIEDVVVDAQFRGTGLGRRMVDALTDEARRRGCYKVILDCAESNVPFYERCGYATKELQMVRYL</sequence>
<dbReference type="Proteomes" id="UP000798662">
    <property type="component" value="Chromosome 1"/>
</dbReference>
<comment type="caution">
    <text evidence="1">The sequence shown here is derived from an EMBL/GenBank/DDBJ whole genome shotgun (WGS) entry which is preliminary data.</text>
</comment>
<protein>
    <submittedName>
        <fullName evidence="1">Uncharacterized protein</fullName>
    </submittedName>
</protein>
<accession>A0ACC3BLI0</accession>
<organism evidence="1 2">
    <name type="scientific">Pyropia yezoensis</name>
    <name type="common">Susabi-nori</name>
    <name type="synonym">Porphyra yezoensis</name>
    <dbReference type="NCBI Taxonomy" id="2788"/>
    <lineage>
        <taxon>Eukaryota</taxon>
        <taxon>Rhodophyta</taxon>
        <taxon>Bangiophyceae</taxon>
        <taxon>Bangiales</taxon>
        <taxon>Bangiaceae</taxon>
        <taxon>Pyropia</taxon>
    </lineage>
</organism>
<keyword evidence="2" id="KW-1185">Reference proteome</keyword>
<name>A0ACC3BLI0_PYRYE</name>